<name>A0A0L7N2T8_COMTE</name>
<comment type="caution">
    <text evidence="3">The sequence shown here is derived from an EMBL/GenBank/DDBJ whole genome shotgun (WGS) entry which is preliminary data.</text>
</comment>
<evidence type="ECO:0000256" key="1">
    <source>
        <dbReference type="ARBA" id="ARBA00022763"/>
    </source>
</evidence>
<dbReference type="Proteomes" id="UP000037442">
    <property type="component" value="Unassembled WGS sequence"/>
</dbReference>
<dbReference type="AlphaFoldDB" id="A0A0L7N2T8"/>
<reference evidence="4" key="1">
    <citation type="submission" date="2014-06" db="EMBL/GenBank/DDBJ databases">
        <title>Draft genome sequence of C. testosteroni WDL7.</title>
        <authorList>
            <person name="Wu Y."/>
            <person name="Seshan H."/>
            <person name="Arumugam K."/>
        </authorList>
    </citation>
    <scope>NUCLEOTIDE SEQUENCE [LARGE SCALE GENOMIC DNA]</scope>
    <source>
        <strain evidence="4">WDL7</strain>
    </source>
</reference>
<feature type="region of interest" description="Disordered" evidence="2">
    <location>
        <begin position="373"/>
        <end position="401"/>
    </location>
</feature>
<dbReference type="PATRIC" id="fig|285.49.peg.5222"/>
<dbReference type="PANTHER" id="PTHR35369">
    <property type="entry name" value="BLR3025 PROTEIN-RELATED"/>
    <property type="match status" value="1"/>
</dbReference>
<evidence type="ECO:0000313" key="3">
    <source>
        <dbReference type="EMBL" id="KOC28502.1"/>
    </source>
</evidence>
<dbReference type="GO" id="GO:0006281">
    <property type="term" value="P:DNA repair"/>
    <property type="evidence" value="ECO:0007669"/>
    <property type="project" value="TreeGrafter"/>
</dbReference>
<feature type="compositionally biased region" description="Low complexity" evidence="2">
    <location>
        <begin position="374"/>
        <end position="391"/>
    </location>
</feature>
<dbReference type="PANTHER" id="PTHR35369:SF2">
    <property type="entry name" value="BLR3025 PROTEIN"/>
    <property type="match status" value="1"/>
</dbReference>
<accession>A0A0L7N2T8</accession>
<dbReference type="RefSeq" id="WP_053282162.1">
    <property type="nucleotide sequence ID" value="NZ_JNVD01000008.1"/>
</dbReference>
<proteinExistence type="predicted"/>
<evidence type="ECO:0000313" key="4">
    <source>
        <dbReference type="Proteomes" id="UP000037442"/>
    </source>
</evidence>
<organism evidence="3 4">
    <name type="scientific">Comamonas testosteroni</name>
    <name type="common">Pseudomonas testosteroni</name>
    <dbReference type="NCBI Taxonomy" id="285"/>
    <lineage>
        <taxon>Bacteria</taxon>
        <taxon>Pseudomonadati</taxon>
        <taxon>Pseudomonadota</taxon>
        <taxon>Betaproteobacteria</taxon>
        <taxon>Burkholderiales</taxon>
        <taxon>Comamonadaceae</taxon>
        <taxon>Comamonas</taxon>
    </lineage>
</organism>
<dbReference type="EMBL" id="JNVD01000008">
    <property type="protein sequence ID" value="KOC28502.1"/>
    <property type="molecule type" value="Genomic_DNA"/>
</dbReference>
<protein>
    <recommendedName>
        <fullName evidence="5">Protein ImuB</fullName>
    </recommendedName>
</protein>
<keyword evidence="1" id="KW-0227">DNA damage</keyword>
<dbReference type="InterPro" id="IPR050356">
    <property type="entry name" value="SulA_CellDiv_inhibitor"/>
</dbReference>
<gene>
    <name evidence="3" type="ORF">GL58_25140</name>
</gene>
<evidence type="ECO:0000256" key="2">
    <source>
        <dbReference type="SAM" id="MobiDB-lite"/>
    </source>
</evidence>
<evidence type="ECO:0008006" key="5">
    <source>
        <dbReference type="Google" id="ProtNLM"/>
    </source>
</evidence>
<sequence length="510" mass="56363">MGSAEHWMAWPLTCLSESSPVAESACWWALEFSPRVALLEDALLMETSMVQRLWGGAEVLLALLDSAFAQACQAAVPGLPESGGGDAALQPLRGQGSTAWQALARLRLQQGRPCGSVPVSLSMPEPSLHADALPLWTLSALEQHSAVLLRLGCRYWGDVRALPRAGLSRRIGAKALRALDEAYGLLPQPLDWLQLPQQFELRHDLGYPAHHADAVLHAAQPLLRALQSWLQARHHAVLALQLRWHHDLRRIDGQELPAWEALVLRTAQPTQGMAHLQRLLREHLGQQRWRAPVDMMELQALETVAWAAEPLSCLPAAQGQSPSDSLAWHEWVERLSARWGEEAVQMVQPLADHRPECMQRWQAAATLLQSKNPAAARDATQAGAGAQLRQQGTHRGRQPDCADPWQALWPPWLLPQPQALSVQGNRPQWHGPLQLKAGPYRLESGWWDAAGDASANAQVGAPTGLAERDYFVAYNAVVGHVWIYRERVRSEHLMGMTASPASWFAQGMYG</sequence>